<accession>A0ACB8A025</accession>
<dbReference type="Proteomes" id="UP000790377">
    <property type="component" value="Unassembled WGS sequence"/>
</dbReference>
<gene>
    <name evidence="1" type="ORF">BJ138DRAFT_1162489</name>
</gene>
<proteinExistence type="predicted"/>
<organism evidence="1 2">
    <name type="scientific">Hygrophoropsis aurantiaca</name>
    <dbReference type="NCBI Taxonomy" id="72124"/>
    <lineage>
        <taxon>Eukaryota</taxon>
        <taxon>Fungi</taxon>
        <taxon>Dikarya</taxon>
        <taxon>Basidiomycota</taxon>
        <taxon>Agaricomycotina</taxon>
        <taxon>Agaricomycetes</taxon>
        <taxon>Agaricomycetidae</taxon>
        <taxon>Boletales</taxon>
        <taxon>Coniophorineae</taxon>
        <taxon>Hygrophoropsidaceae</taxon>
        <taxon>Hygrophoropsis</taxon>
    </lineage>
</organism>
<evidence type="ECO:0000313" key="1">
    <source>
        <dbReference type="EMBL" id="KAH7906509.1"/>
    </source>
</evidence>
<reference evidence="1" key="1">
    <citation type="journal article" date="2021" name="New Phytol.">
        <title>Evolutionary innovations through gain and loss of genes in the ectomycorrhizal Boletales.</title>
        <authorList>
            <person name="Wu G."/>
            <person name="Miyauchi S."/>
            <person name="Morin E."/>
            <person name="Kuo A."/>
            <person name="Drula E."/>
            <person name="Varga T."/>
            <person name="Kohler A."/>
            <person name="Feng B."/>
            <person name="Cao Y."/>
            <person name="Lipzen A."/>
            <person name="Daum C."/>
            <person name="Hundley H."/>
            <person name="Pangilinan J."/>
            <person name="Johnson J."/>
            <person name="Barry K."/>
            <person name="LaButti K."/>
            <person name="Ng V."/>
            <person name="Ahrendt S."/>
            <person name="Min B."/>
            <person name="Choi I.G."/>
            <person name="Park H."/>
            <person name="Plett J.M."/>
            <person name="Magnuson J."/>
            <person name="Spatafora J.W."/>
            <person name="Nagy L.G."/>
            <person name="Henrissat B."/>
            <person name="Grigoriev I.V."/>
            <person name="Yang Z.L."/>
            <person name="Xu J."/>
            <person name="Martin F.M."/>
        </authorList>
    </citation>
    <scope>NUCLEOTIDE SEQUENCE</scope>
    <source>
        <strain evidence="1">ATCC 28755</strain>
    </source>
</reference>
<evidence type="ECO:0000313" key="2">
    <source>
        <dbReference type="Proteomes" id="UP000790377"/>
    </source>
</evidence>
<sequence>MQFKTLVACLASASAVHAACPKSIPIPAGHSWALKIWGEENCAGKNSQYWPGNDLASARGRSPCEDFTSLHVPAHGKLKSMSLVFSTENEYIQMLFYKNTCDPSKPRERLGLLWPGHYPNLKNYTGAKSMQVFEF</sequence>
<comment type="caution">
    <text evidence="1">The sequence shown here is derived from an EMBL/GenBank/DDBJ whole genome shotgun (WGS) entry which is preliminary data.</text>
</comment>
<keyword evidence="2" id="KW-1185">Reference proteome</keyword>
<dbReference type="EMBL" id="MU268010">
    <property type="protein sequence ID" value="KAH7906509.1"/>
    <property type="molecule type" value="Genomic_DNA"/>
</dbReference>
<name>A0ACB8A025_9AGAM</name>
<protein>
    <submittedName>
        <fullName evidence="1">Uncharacterized protein</fullName>
    </submittedName>
</protein>